<keyword evidence="2" id="KW-0489">Methyltransferase</keyword>
<dbReference type="GO" id="GO:0032259">
    <property type="term" value="P:methylation"/>
    <property type="evidence" value="ECO:0007669"/>
    <property type="project" value="UniProtKB-KW"/>
</dbReference>
<keyword evidence="2" id="KW-0808">Transferase</keyword>
<dbReference type="Pfam" id="PF08241">
    <property type="entry name" value="Methyltransf_11"/>
    <property type="match status" value="1"/>
</dbReference>
<protein>
    <submittedName>
        <fullName evidence="2">2-polyprenyl-3-methyl-5-hydroxy-6-metoxy-1, 4-benzoquinol methylase</fullName>
    </submittedName>
</protein>
<proteinExistence type="predicted"/>
<dbReference type="InterPro" id="IPR013216">
    <property type="entry name" value="Methyltransf_11"/>
</dbReference>
<gene>
    <name evidence="2" type="ORF">J2S74_001675</name>
</gene>
<evidence type="ECO:0000259" key="1">
    <source>
        <dbReference type="Pfam" id="PF08241"/>
    </source>
</evidence>
<organism evidence="2 3">
    <name type="scientific">Evansella vedderi</name>
    <dbReference type="NCBI Taxonomy" id="38282"/>
    <lineage>
        <taxon>Bacteria</taxon>
        <taxon>Bacillati</taxon>
        <taxon>Bacillota</taxon>
        <taxon>Bacilli</taxon>
        <taxon>Bacillales</taxon>
        <taxon>Bacillaceae</taxon>
        <taxon>Evansella</taxon>
    </lineage>
</organism>
<keyword evidence="3" id="KW-1185">Reference proteome</keyword>
<evidence type="ECO:0000313" key="3">
    <source>
        <dbReference type="Proteomes" id="UP001230005"/>
    </source>
</evidence>
<dbReference type="RefSeq" id="WP_307324067.1">
    <property type="nucleotide sequence ID" value="NZ_JAUSUG010000005.1"/>
</dbReference>
<dbReference type="CDD" id="cd02440">
    <property type="entry name" value="AdoMet_MTases"/>
    <property type="match status" value="1"/>
</dbReference>
<dbReference type="Proteomes" id="UP001230005">
    <property type="component" value="Unassembled WGS sequence"/>
</dbReference>
<reference evidence="2 3" key="1">
    <citation type="submission" date="2023-07" db="EMBL/GenBank/DDBJ databases">
        <title>Genomic Encyclopedia of Type Strains, Phase IV (KMG-IV): sequencing the most valuable type-strain genomes for metagenomic binning, comparative biology and taxonomic classification.</title>
        <authorList>
            <person name="Goeker M."/>
        </authorList>
    </citation>
    <scope>NUCLEOTIDE SEQUENCE [LARGE SCALE GENOMIC DNA]</scope>
    <source>
        <strain evidence="2 3">DSM 9768</strain>
    </source>
</reference>
<evidence type="ECO:0000313" key="2">
    <source>
        <dbReference type="EMBL" id="MDQ0254300.1"/>
    </source>
</evidence>
<name>A0ABT9ZTN1_9BACI</name>
<dbReference type="EMBL" id="JAUSUG010000005">
    <property type="protein sequence ID" value="MDQ0254300.1"/>
    <property type="molecule type" value="Genomic_DNA"/>
</dbReference>
<sequence>MLKDTGERVIPNNMDPMNGLLLEHLARYQFAIHYVKGRVLDIACGTGYGSKMLVKAKKTVISEFLGVDLCQEAVNYAKANYYHPLLTYVQGDVLDPHIVKKHGTFDTIISFETIEHVEDDLFFMDQLYSLLKPGGTLILSTPFGQGRGKPTSQPFHYHQLTINEFKSLFTSFKGVDFYFQRGVLLEPPRENEYYPVGVAVAKKHH</sequence>
<accession>A0ABT9ZTN1</accession>
<feature type="domain" description="Methyltransferase type 11" evidence="1">
    <location>
        <begin position="40"/>
        <end position="139"/>
    </location>
</feature>
<dbReference type="Gene3D" id="3.40.50.150">
    <property type="entry name" value="Vaccinia Virus protein VP39"/>
    <property type="match status" value="1"/>
</dbReference>
<dbReference type="PANTHER" id="PTHR43861">
    <property type="entry name" value="TRANS-ACONITATE 2-METHYLTRANSFERASE-RELATED"/>
    <property type="match status" value="1"/>
</dbReference>
<dbReference type="InterPro" id="IPR029063">
    <property type="entry name" value="SAM-dependent_MTases_sf"/>
</dbReference>
<dbReference type="SUPFAM" id="SSF53335">
    <property type="entry name" value="S-adenosyl-L-methionine-dependent methyltransferases"/>
    <property type="match status" value="1"/>
</dbReference>
<dbReference type="PANTHER" id="PTHR43861:SF6">
    <property type="entry name" value="METHYLTRANSFERASE TYPE 11"/>
    <property type="match status" value="1"/>
</dbReference>
<dbReference type="GO" id="GO:0008168">
    <property type="term" value="F:methyltransferase activity"/>
    <property type="evidence" value="ECO:0007669"/>
    <property type="project" value="UniProtKB-KW"/>
</dbReference>
<comment type="caution">
    <text evidence="2">The sequence shown here is derived from an EMBL/GenBank/DDBJ whole genome shotgun (WGS) entry which is preliminary data.</text>
</comment>